<evidence type="ECO:0000256" key="1">
    <source>
        <dbReference type="SAM" id="MobiDB-lite"/>
    </source>
</evidence>
<dbReference type="Proteomes" id="UP001499909">
    <property type="component" value="Unassembled WGS sequence"/>
</dbReference>
<feature type="region of interest" description="Disordered" evidence="1">
    <location>
        <begin position="1"/>
        <end position="26"/>
    </location>
</feature>
<evidence type="ECO:0008006" key="4">
    <source>
        <dbReference type="Google" id="ProtNLM"/>
    </source>
</evidence>
<reference evidence="3" key="1">
    <citation type="journal article" date="2019" name="Int. J. Syst. Evol. Microbiol.">
        <title>The Global Catalogue of Microorganisms (GCM) 10K type strain sequencing project: providing services to taxonomists for standard genome sequencing and annotation.</title>
        <authorList>
            <consortium name="The Broad Institute Genomics Platform"/>
            <consortium name="The Broad Institute Genome Sequencing Center for Infectious Disease"/>
            <person name="Wu L."/>
            <person name="Ma J."/>
        </authorList>
    </citation>
    <scope>NUCLEOTIDE SEQUENCE [LARGE SCALE GENOMIC DNA]</scope>
    <source>
        <strain evidence="3">JCM 17214</strain>
    </source>
</reference>
<proteinExistence type="predicted"/>
<gene>
    <name evidence="2" type="ORF">GCM10022406_32870</name>
</gene>
<dbReference type="PANTHER" id="PTHR38477">
    <property type="entry name" value="HYPOTHETICAL EXPORTED PROTEIN"/>
    <property type="match status" value="1"/>
</dbReference>
<dbReference type="InterPro" id="IPR032676">
    <property type="entry name" value="YkuD_2"/>
</dbReference>
<comment type="caution">
    <text evidence="2">The sequence shown here is derived from an EMBL/GenBank/DDBJ whole genome shotgun (WGS) entry which is preliminary data.</text>
</comment>
<dbReference type="Pfam" id="PF13645">
    <property type="entry name" value="YkuD_2"/>
    <property type="match status" value="1"/>
</dbReference>
<accession>A0ABP7NJS6</accession>
<sequence length="247" mass="26594">MVALPATTCQATPTVAGPASRDTLQPPALAPLPEVSGELRQQIRRLHAALGAEAAELRPAVWERACVGYLVLRQQGKVRRSGLLAVADMELPSTAQRLWVVDLKAQKVLHRSYVAHGRGSGKLLARRFSNRIKSACTALGFYRTQDAYGGSHGLSRRLRGLDVGQNSNAQDRYIVLHAADYAGRAYLRKHGQLGYSRGCPALPPEQYRAIIGAVGEGGCLLLCGSGLESRWLDGAAAGRAFATRGWQ</sequence>
<name>A0ABP7NJS6_9BACT</name>
<protein>
    <recommendedName>
        <fullName evidence="4">Murein L,D-transpeptidase catalytic domain family protein</fullName>
    </recommendedName>
</protein>
<dbReference type="PANTHER" id="PTHR38477:SF1">
    <property type="entry name" value="MUREIN L,D-TRANSPEPTIDASE CATALYTIC DOMAIN FAMILY PROTEIN"/>
    <property type="match status" value="1"/>
</dbReference>
<evidence type="ECO:0000313" key="2">
    <source>
        <dbReference type="EMBL" id="GAA3948487.1"/>
    </source>
</evidence>
<organism evidence="2 3">
    <name type="scientific">Hymenobacter algoricola</name>
    <dbReference type="NCBI Taxonomy" id="486267"/>
    <lineage>
        <taxon>Bacteria</taxon>
        <taxon>Pseudomonadati</taxon>
        <taxon>Bacteroidota</taxon>
        <taxon>Cytophagia</taxon>
        <taxon>Cytophagales</taxon>
        <taxon>Hymenobacteraceae</taxon>
        <taxon>Hymenobacter</taxon>
    </lineage>
</organism>
<dbReference type="EMBL" id="BAABDH010000105">
    <property type="protein sequence ID" value="GAA3948487.1"/>
    <property type="molecule type" value="Genomic_DNA"/>
</dbReference>
<evidence type="ECO:0000313" key="3">
    <source>
        <dbReference type="Proteomes" id="UP001499909"/>
    </source>
</evidence>
<keyword evidence="3" id="KW-1185">Reference proteome</keyword>